<evidence type="ECO:0000259" key="1">
    <source>
        <dbReference type="PROSITE" id="PS50250"/>
    </source>
</evidence>
<organism evidence="2 3">
    <name type="scientific">Chara braunii</name>
    <name type="common">Braun's stonewort</name>
    <dbReference type="NCBI Taxonomy" id="69332"/>
    <lineage>
        <taxon>Eukaryota</taxon>
        <taxon>Viridiplantae</taxon>
        <taxon>Streptophyta</taxon>
        <taxon>Charophyceae</taxon>
        <taxon>Charales</taxon>
        <taxon>Characeae</taxon>
        <taxon>Chara</taxon>
    </lineage>
</organism>
<dbReference type="OMA" id="INRMFTL"/>
<dbReference type="OrthoDB" id="10252687at2759"/>
<dbReference type="Gene3D" id="1.10.10.10">
    <property type="entry name" value="Winged helix-like DNA-binding domain superfamily/Winged helix DNA-binding domain"/>
    <property type="match status" value="1"/>
</dbReference>
<dbReference type="PROSITE" id="PS50250">
    <property type="entry name" value="PCI"/>
    <property type="match status" value="1"/>
</dbReference>
<dbReference type="STRING" id="69332.A0A388KAX8"/>
<dbReference type="PANTHER" id="PTHR12732">
    <property type="entry name" value="UNCHARACTERIZED PROTEASOME COMPONENT REGION PCI-CONTAINING"/>
    <property type="match status" value="1"/>
</dbReference>
<keyword evidence="3" id="KW-1185">Reference proteome</keyword>
<dbReference type="Proteomes" id="UP000265515">
    <property type="component" value="Unassembled WGS sequence"/>
</dbReference>
<evidence type="ECO:0000313" key="2">
    <source>
        <dbReference type="EMBL" id="GBG67103.1"/>
    </source>
</evidence>
<dbReference type="GO" id="GO:0009873">
    <property type="term" value="P:ethylene-activated signaling pathway"/>
    <property type="evidence" value="ECO:0007669"/>
    <property type="project" value="EnsemblPlants"/>
</dbReference>
<dbReference type="GO" id="GO:0016973">
    <property type="term" value="P:poly(A)+ mRNA export from nucleus"/>
    <property type="evidence" value="ECO:0007669"/>
    <property type="project" value="EnsemblPlants"/>
</dbReference>
<dbReference type="GO" id="GO:0003690">
    <property type="term" value="F:double-stranded DNA binding"/>
    <property type="evidence" value="ECO:0007669"/>
    <property type="project" value="InterPro"/>
</dbReference>
<dbReference type="SMART" id="SM00753">
    <property type="entry name" value="PAM"/>
    <property type="match status" value="1"/>
</dbReference>
<name>A0A388KAX8_CHABU</name>
<dbReference type="PANTHER" id="PTHR12732:SF0">
    <property type="entry name" value="PCI DOMAIN-CONTAINING PROTEIN 2"/>
    <property type="match status" value="1"/>
</dbReference>
<sequence length="413" mass="47270">MAGELNRIIMAFANAVEAKDGGKVAEFLQISKSQRIRERVGLILDRNPKIDLSHFCSIVDTAIITIGEALAVHFRAMQAYQRGCFVDAYTLLTQSSQAFLSEFRNQETMWPLDCIKVLVYDLRMVATRADKELAMQGKLPEKLTDAGRRMMSAFSTLTGTKAKRGATLSITCQLFKVYFKLNTVNLCRHLINTMEKPNFYDFNLWPASERVTYNYYTGRLEVLNDNFEMANKKLSYALAHCHRSHRSNIRIILMYLVPVKASTGVLPSYELLKAYHLYEYIDVVRAIRSGDVRLLKKALLRHEDRFLKAGVYLVLEKLETVVYRQIIKRIYLIQKQRDADKAHLLKLDVIHKAFKWLSVDIDFEEVECIMSTLIYKGYVKGYISHKNKVVVLKKEPAGGTSKDGPFPAIGANM</sequence>
<dbReference type="GO" id="GO:0003723">
    <property type="term" value="F:RNA binding"/>
    <property type="evidence" value="ECO:0007669"/>
    <property type="project" value="InterPro"/>
</dbReference>
<accession>A0A388KAX8</accession>
<reference evidence="2 3" key="1">
    <citation type="journal article" date="2018" name="Cell">
        <title>The Chara Genome: Secondary Complexity and Implications for Plant Terrestrialization.</title>
        <authorList>
            <person name="Nishiyama T."/>
            <person name="Sakayama H."/>
            <person name="Vries J.D."/>
            <person name="Buschmann H."/>
            <person name="Saint-Marcoux D."/>
            <person name="Ullrich K.K."/>
            <person name="Haas F.B."/>
            <person name="Vanderstraeten L."/>
            <person name="Becker D."/>
            <person name="Lang D."/>
            <person name="Vosolsobe S."/>
            <person name="Rombauts S."/>
            <person name="Wilhelmsson P.K.I."/>
            <person name="Janitza P."/>
            <person name="Kern R."/>
            <person name="Heyl A."/>
            <person name="Rumpler F."/>
            <person name="Villalobos L.I.A.C."/>
            <person name="Clay J.M."/>
            <person name="Skokan R."/>
            <person name="Toyoda A."/>
            <person name="Suzuki Y."/>
            <person name="Kagoshima H."/>
            <person name="Schijlen E."/>
            <person name="Tajeshwar N."/>
            <person name="Catarino B."/>
            <person name="Hetherington A.J."/>
            <person name="Saltykova A."/>
            <person name="Bonnot C."/>
            <person name="Breuninger H."/>
            <person name="Symeonidi A."/>
            <person name="Radhakrishnan G.V."/>
            <person name="Van Nieuwerburgh F."/>
            <person name="Deforce D."/>
            <person name="Chang C."/>
            <person name="Karol K.G."/>
            <person name="Hedrich R."/>
            <person name="Ulvskov P."/>
            <person name="Glockner G."/>
            <person name="Delwiche C.F."/>
            <person name="Petrasek J."/>
            <person name="Van de Peer Y."/>
            <person name="Friml J."/>
            <person name="Beilby M."/>
            <person name="Dolan L."/>
            <person name="Kohara Y."/>
            <person name="Sugano S."/>
            <person name="Fujiyama A."/>
            <person name="Delaux P.-M."/>
            <person name="Quint M."/>
            <person name="TheiBen G."/>
            <person name="Hagemann M."/>
            <person name="Harholt J."/>
            <person name="Dunand C."/>
            <person name="Zachgo S."/>
            <person name="Langdale J."/>
            <person name="Maumus F."/>
            <person name="Straeten D.V.D."/>
            <person name="Gould S.B."/>
            <person name="Rensing S.A."/>
        </authorList>
    </citation>
    <scope>NUCLEOTIDE SEQUENCE [LARGE SCALE GENOMIC DNA]</scope>
    <source>
        <strain evidence="2 3">S276</strain>
    </source>
</reference>
<protein>
    <recommendedName>
        <fullName evidence="1">PCI domain-containing protein</fullName>
    </recommendedName>
</protein>
<dbReference type="InterPro" id="IPR036388">
    <property type="entry name" value="WH-like_DNA-bd_sf"/>
</dbReference>
<dbReference type="GO" id="GO:0000973">
    <property type="term" value="P:post-transcriptional tethering of RNA polymerase II gene DNA at nuclear periphery"/>
    <property type="evidence" value="ECO:0007669"/>
    <property type="project" value="TreeGrafter"/>
</dbReference>
<dbReference type="InterPro" id="IPR000717">
    <property type="entry name" value="PCI_dom"/>
</dbReference>
<dbReference type="Gramene" id="GBG67103">
    <property type="protein sequence ID" value="GBG67103"/>
    <property type="gene ID" value="CBR_g78884"/>
</dbReference>
<comment type="caution">
    <text evidence="2">The sequence shown here is derived from an EMBL/GenBank/DDBJ whole genome shotgun (WGS) entry which is preliminary data.</text>
</comment>
<dbReference type="GO" id="GO:0048364">
    <property type="term" value="P:root development"/>
    <property type="evidence" value="ECO:0007669"/>
    <property type="project" value="EnsemblPlants"/>
</dbReference>
<feature type="domain" description="PCI" evidence="1">
    <location>
        <begin position="211"/>
        <end position="397"/>
    </location>
</feature>
<proteinExistence type="predicted"/>
<dbReference type="Pfam" id="PF01399">
    <property type="entry name" value="PCI"/>
    <property type="match status" value="1"/>
</dbReference>
<dbReference type="GO" id="GO:0070390">
    <property type="term" value="C:transcription export complex 2"/>
    <property type="evidence" value="ECO:0007669"/>
    <property type="project" value="TreeGrafter"/>
</dbReference>
<gene>
    <name evidence="2" type="ORF">CBR_g78884</name>
</gene>
<dbReference type="EMBL" id="BFEA01000082">
    <property type="protein sequence ID" value="GBG67103.1"/>
    <property type="molecule type" value="Genomic_DNA"/>
</dbReference>
<dbReference type="GO" id="GO:0006368">
    <property type="term" value="P:transcription elongation by RNA polymerase II"/>
    <property type="evidence" value="ECO:0007669"/>
    <property type="project" value="TreeGrafter"/>
</dbReference>
<dbReference type="InterPro" id="IPR045114">
    <property type="entry name" value="Csn12-like"/>
</dbReference>
<evidence type="ECO:0000313" key="3">
    <source>
        <dbReference type="Proteomes" id="UP000265515"/>
    </source>
</evidence>
<dbReference type="AlphaFoldDB" id="A0A388KAX8"/>